<protein>
    <recommendedName>
        <fullName evidence="2">Transcription factor NusA N-terminal domain-containing protein</fullName>
    </recommendedName>
</protein>
<dbReference type="Gene3D" id="3.30.1480.10">
    <property type="entry name" value="NusA, N-terminal domain"/>
    <property type="match status" value="1"/>
</dbReference>
<dbReference type="GO" id="GO:0003723">
    <property type="term" value="F:RNA binding"/>
    <property type="evidence" value="ECO:0007669"/>
    <property type="project" value="UniProtKB-KW"/>
</dbReference>
<dbReference type="PANTHER" id="PTHR22648">
    <property type="entry name" value="TRANSCRIPTION TERMINATION FACTOR NUSA"/>
    <property type="match status" value="1"/>
</dbReference>
<gene>
    <name evidence="3" type="ORF">METZ01_LOCUS204590</name>
</gene>
<dbReference type="InterPro" id="IPR012340">
    <property type="entry name" value="NA-bd_OB-fold"/>
</dbReference>
<evidence type="ECO:0000256" key="1">
    <source>
        <dbReference type="ARBA" id="ARBA00022884"/>
    </source>
</evidence>
<dbReference type="SUPFAM" id="SSF69705">
    <property type="entry name" value="Transcription factor NusA, N-terminal domain"/>
    <property type="match status" value="1"/>
</dbReference>
<organism evidence="3">
    <name type="scientific">marine metagenome</name>
    <dbReference type="NCBI Taxonomy" id="408172"/>
    <lineage>
        <taxon>unclassified sequences</taxon>
        <taxon>metagenomes</taxon>
        <taxon>ecological metagenomes</taxon>
    </lineage>
</organism>
<evidence type="ECO:0000313" key="3">
    <source>
        <dbReference type="EMBL" id="SVB51736.1"/>
    </source>
</evidence>
<dbReference type="PANTHER" id="PTHR22648:SF0">
    <property type="entry name" value="TRANSCRIPTION TERMINATION_ANTITERMINATION PROTEIN NUSA"/>
    <property type="match status" value="1"/>
</dbReference>
<dbReference type="GO" id="GO:0006353">
    <property type="term" value="P:DNA-templated transcription termination"/>
    <property type="evidence" value="ECO:0007669"/>
    <property type="project" value="InterPro"/>
</dbReference>
<dbReference type="EMBL" id="UINC01045228">
    <property type="protein sequence ID" value="SVB51736.1"/>
    <property type="molecule type" value="Genomic_DNA"/>
</dbReference>
<dbReference type="GO" id="GO:0003700">
    <property type="term" value="F:DNA-binding transcription factor activity"/>
    <property type="evidence" value="ECO:0007669"/>
    <property type="project" value="InterPro"/>
</dbReference>
<feature type="domain" description="Transcription factor NusA N-terminal" evidence="2">
    <location>
        <begin position="66"/>
        <end position="100"/>
    </location>
</feature>
<evidence type="ECO:0000259" key="2">
    <source>
        <dbReference type="Pfam" id="PF08529"/>
    </source>
</evidence>
<feature type="domain" description="Transcription factor NusA N-terminal" evidence="2">
    <location>
        <begin position="1"/>
        <end position="57"/>
    </location>
</feature>
<proteinExistence type="predicted"/>
<reference evidence="3" key="1">
    <citation type="submission" date="2018-05" db="EMBL/GenBank/DDBJ databases">
        <authorList>
            <person name="Lanie J.A."/>
            <person name="Ng W.-L."/>
            <person name="Kazmierczak K.M."/>
            <person name="Andrzejewski T.M."/>
            <person name="Davidsen T.M."/>
            <person name="Wayne K.J."/>
            <person name="Tettelin H."/>
            <person name="Glass J.I."/>
            <person name="Rusch D."/>
            <person name="Podicherti R."/>
            <person name="Tsui H.-C.T."/>
            <person name="Winkler M.E."/>
        </authorList>
    </citation>
    <scope>NUCLEOTIDE SEQUENCE</scope>
</reference>
<dbReference type="Gene3D" id="2.40.50.140">
    <property type="entry name" value="Nucleic acid-binding proteins"/>
    <property type="match status" value="1"/>
</dbReference>
<accession>A0A382ELQ2</accession>
<name>A0A382ELQ2_9ZZZZ</name>
<dbReference type="GO" id="GO:0005829">
    <property type="term" value="C:cytosol"/>
    <property type="evidence" value="ECO:0007669"/>
    <property type="project" value="TreeGrafter"/>
</dbReference>
<dbReference type="InterPro" id="IPR036555">
    <property type="entry name" value="NusA_N_sf"/>
</dbReference>
<dbReference type="InterPro" id="IPR013735">
    <property type="entry name" value="TF_NusA_N"/>
</dbReference>
<keyword evidence="1" id="KW-0694">RNA-binding</keyword>
<dbReference type="Pfam" id="PF08529">
    <property type="entry name" value="NusA_N"/>
    <property type="match status" value="2"/>
</dbReference>
<feature type="non-terminal residue" evidence="3">
    <location>
        <position position="149"/>
    </location>
</feature>
<dbReference type="GO" id="GO:0031564">
    <property type="term" value="P:transcription antitermination"/>
    <property type="evidence" value="ECO:0007669"/>
    <property type="project" value="InterPro"/>
</dbReference>
<dbReference type="SUPFAM" id="SSF50249">
    <property type="entry name" value="Nucleic acid-binding proteins"/>
    <property type="match status" value="1"/>
</dbReference>
<dbReference type="AlphaFoldDB" id="A0A382ELQ2"/>
<dbReference type="InterPro" id="IPR030842">
    <property type="entry name" value="TF_NusA_bacterial"/>
</dbReference>
<sequence length="149" mass="16929">MEALQAVATERGLAIEDMLAALADALESAYKRMPDAHEFSWVTIDPDTMEFRVFAQNLDENGEPTGEEFDATPDETTWGRIAAQTTRQVMTQRIREVERDLKYEEYAGREGDIVTGMIQQTDSRYTLLDLGRVEALLPQAEQVPFERPE</sequence>